<organism evidence="1 2">
    <name type="scientific">Planktothrix serta PCC 8927</name>
    <dbReference type="NCBI Taxonomy" id="671068"/>
    <lineage>
        <taxon>Bacteria</taxon>
        <taxon>Bacillati</taxon>
        <taxon>Cyanobacteriota</taxon>
        <taxon>Cyanophyceae</taxon>
        <taxon>Oscillatoriophycideae</taxon>
        <taxon>Oscillatoriales</taxon>
        <taxon>Microcoleaceae</taxon>
        <taxon>Planktothrix</taxon>
    </lineage>
</organism>
<dbReference type="EMBL" id="CZCU02000097">
    <property type="protein sequence ID" value="VXD13386.1"/>
    <property type="molecule type" value="Genomic_DNA"/>
</dbReference>
<accession>A0A7Z9BHJ1</accession>
<reference evidence="1" key="1">
    <citation type="submission" date="2019-10" db="EMBL/GenBank/DDBJ databases">
        <authorList>
            <consortium name="Genoscope - CEA"/>
            <person name="William W."/>
        </authorList>
    </citation>
    <scope>NUCLEOTIDE SEQUENCE [LARGE SCALE GENOMIC DNA]</scope>
    <source>
        <strain evidence="1">BBR_PRJEB10992</strain>
    </source>
</reference>
<dbReference type="Proteomes" id="UP000184550">
    <property type="component" value="Unassembled WGS sequence"/>
</dbReference>
<evidence type="ECO:0000313" key="1">
    <source>
        <dbReference type="EMBL" id="VXD13386.1"/>
    </source>
</evidence>
<name>A0A7Z9BHJ1_9CYAN</name>
<dbReference type="AlphaFoldDB" id="A0A7Z9BHJ1"/>
<evidence type="ECO:0000313" key="2">
    <source>
        <dbReference type="Proteomes" id="UP000184550"/>
    </source>
</evidence>
<proteinExistence type="predicted"/>
<gene>
    <name evidence="1" type="ORF">PL8927_250001</name>
</gene>
<sequence>MERGEFLLLLNQKWYLVILIAPPSLAGKGAGGLGHTNFRRK</sequence>
<keyword evidence="2" id="KW-1185">Reference proteome</keyword>
<protein>
    <submittedName>
        <fullName evidence="1">Uncharacterized protein</fullName>
    </submittedName>
</protein>
<comment type="caution">
    <text evidence="1">The sequence shown here is derived from an EMBL/GenBank/DDBJ whole genome shotgun (WGS) entry which is preliminary data.</text>
</comment>